<reference evidence="1" key="1">
    <citation type="submission" date="2024-07" db="EMBL/GenBank/DDBJ databases">
        <authorList>
            <person name="Yu S.T."/>
        </authorList>
    </citation>
    <scope>NUCLEOTIDE SEQUENCE</scope>
    <source>
        <strain evidence="1">Y1</strain>
    </source>
</reference>
<name>A0AB39TF85_9ACTN</name>
<dbReference type="RefSeq" id="WP_369182767.1">
    <property type="nucleotide sequence ID" value="NZ_CP163445.1"/>
</dbReference>
<organism evidence="1">
    <name type="scientific">Streptomyces sp. Y1</name>
    <dbReference type="NCBI Taxonomy" id="3238634"/>
    <lineage>
        <taxon>Bacteria</taxon>
        <taxon>Bacillati</taxon>
        <taxon>Actinomycetota</taxon>
        <taxon>Actinomycetes</taxon>
        <taxon>Kitasatosporales</taxon>
        <taxon>Streptomycetaceae</taxon>
        <taxon>Streptomyces</taxon>
    </lineage>
</organism>
<protein>
    <submittedName>
        <fullName evidence="1">Uncharacterized protein</fullName>
    </submittedName>
</protein>
<dbReference type="Gene3D" id="2.40.420.20">
    <property type="match status" value="1"/>
</dbReference>
<proteinExistence type="predicted"/>
<dbReference type="PANTHER" id="PTHR30469:SF20">
    <property type="entry name" value="EFFLUX RND TRANSPORTER PERIPLASMIC ADAPTOR SUBUNIT"/>
    <property type="match status" value="1"/>
</dbReference>
<sequence length="297" mass="29057">MIRRRARIIAAVSVAALVAVAFSAWQFLGPAGDPRPSRAAGGSGPAAAPPRTVAVTRGDLTEVVTLHAVVNALPQFSVLAAAPGPLARTDVGPGQAVAAGRPLFTSGGVGVAAPAAGTFVKWLVAEGAPVSAGVPVAVVAYPGFAETASVPPDAAYRLLDGRISARAMITGGPGPFDCALVQAYADAPGNSNATGAGPAGVPVVCAIPPEVPALAGLSGTVAVKSATAKDVLLLPVEAVAGAAAHGEVSRVDPRSGRAEVVKVGLGISNGTLIQITEGLAQGDVVLGTAPPLDARLP</sequence>
<evidence type="ECO:0000313" key="1">
    <source>
        <dbReference type="EMBL" id="XDQ78265.1"/>
    </source>
</evidence>
<dbReference type="PANTHER" id="PTHR30469">
    <property type="entry name" value="MULTIDRUG RESISTANCE PROTEIN MDTA"/>
    <property type="match status" value="1"/>
</dbReference>
<accession>A0AB39TF85</accession>
<gene>
    <name evidence="1" type="ORF">AB2U05_07130</name>
</gene>
<dbReference type="AlphaFoldDB" id="A0AB39TF85"/>
<dbReference type="GO" id="GO:1990281">
    <property type="term" value="C:efflux pump complex"/>
    <property type="evidence" value="ECO:0007669"/>
    <property type="project" value="TreeGrafter"/>
</dbReference>
<dbReference type="EMBL" id="CP163445">
    <property type="protein sequence ID" value="XDQ78265.1"/>
    <property type="molecule type" value="Genomic_DNA"/>
</dbReference>
<dbReference type="SUPFAM" id="SSF51230">
    <property type="entry name" value="Single hybrid motif"/>
    <property type="match status" value="1"/>
</dbReference>
<dbReference type="GO" id="GO:0015562">
    <property type="term" value="F:efflux transmembrane transporter activity"/>
    <property type="evidence" value="ECO:0007669"/>
    <property type="project" value="TreeGrafter"/>
</dbReference>
<dbReference type="InterPro" id="IPR011053">
    <property type="entry name" value="Single_hybrid_motif"/>
</dbReference>